<evidence type="ECO:0000256" key="2">
    <source>
        <dbReference type="ARBA" id="ARBA00022692"/>
    </source>
</evidence>
<dbReference type="Pfam" id="PF04932">
    <property type="entry name" value="Wzy_C"/>
    <property type="match status" value="1"/>
</dbReference>
<organism evidence="7 8">
    <name type="scientific">Streptococcus suis</name>
    <dbReference type="NCBI Taxonomy" id="1307"/>
    <lineage>
        <taxon>Bacteria</taxon>
        <taxon>Bacillati</taxon>
        <taxon>Bacillota</taxon>
        <taxon>Bacilli</taxon>
        <taxon>Lactobacillales</taxon>
        <taxon>Streptococcaceae</taxon>
        <taxon>Streptococcus</taxon>
    </lineage>
</organism>
<feature type="transmembrane region" description="Helical" evidence="5">
    <location>
        <begin position="57"/>
        <end position="79"/>
    </location>
</feature>
<feature type="transmembrane region" description="Helical" evidence="5">
    <location>
        <begin position="5"/>
        <end position="22"/>
    </location>
</feature>
<comment type="subcellular location">
    <subcellularLocation>
        <location evidence="1">Membrane</location>
        <topology evidence="1">Multi-pass membrane protein</topology>
    </subcellularLocation>
</comment>
<dbReference type="InterPro" id="IPR007016">
    <property type="entry name" value="O-antigen_ligase-rel_domated"/>
</dbReference>
<name>A0A9X4MLD0_STRSU</name>
<evidence type="ECO:0000256" key="4">
    <source>
        <dbReference type="ARBA" id="ARBA00023136"/>
    </source>
</evidence>
<feature type="transmembrane region" description="Helical" evidence="5">
    <location>
        <begin position="85"/>
        <end position="105"/>
    </location>
</feature>
<keyword evidence="4 5" id="KW-0472">Membrane</keyword>
<keyword evidence="3 5" id="KW-1133">Transmembrane helix</keyword>
<dbReference type="GO" id="GO:0016020">
    <property type="term" value="C:membrane"/>
    <property type="evidence" value="ECO:0007669"/>
    <property type="project" value="UniProtKB-SubCell"/>
</dbReference>
<evidence type="ECO:0000259" key="6">
    <source>
        <dbReference type="Pfam" id="PF04932"/>
    </source>
</evidence>
<dbReference type="InterPro" id="IPR051533">
    <property type="entry name" value="WaaL-like"/>
</dbReference>
<feature type="transmembrane region" description="Helical" evidence="5">
    <location>
        <begin position="365"/>
        <end position="382"/>
    </location>
</feature>
<feature type="transmembrane region" description="Helical" evidence="5">
    <location>
        <begin position="183"/>
        <end position="199"/>
    </location>
</feature>
<sequence length="397" mass="44472">MSKKIYTYGYVFMIIGYVLDYSINFSGIGAAIKYLFTFLLLSFLVREKLKFKNYTSLLAILCPFFIVPLILVLAGKYVIDINSVLIYSGSYIVFVLLAISIIELFPNVLDFCKVTNFALVFPLGLNVIMSGQFSLNIKLMIFNMIGNTRVDRAMLGFPNPNTTGLIATMGFVLILAQFFYHKVTIGNIVCALFYLLVIINTGSRTALFSPVLGLIIVGCLTMFKKISPKIRIAMACFIVAAIIFSVYYSLLSKGLKFDFEGLNKLTSYRFQRQITTLRYLNSNNLLTWGVGNLNSTGLYSNSIGLFLNTDNSPIYFIVTIGLVGLCQVVGILLWILSKIELANKVGLFCFLTMIITSFFEHTLFVSTSLFSLLFLVIIYISISEKRTIKTAKGEKAF</sequence>
<dbReference type="PANTHER" id="PTHR37422">
    <property type="entry name" value="TEICHURONIC ACID BIOSYNTHESIS PROTEIN TUAE"/>
    <property type="match status" value="1"/>
</dbReference>
<dbReference type="EMBL" id="JANFML010000023">
    <property type="protein sequence ID" value="MDG4512698.1"/>
    <property type="molecule type" value="Genomic_DNA"/>
</dbReference>
<feature type="transmembrane region" description="Helical" evidence="5">
    <location>
        <begin position="117"/>
        <end position="137"/>
    </location>
</feature>
<protein>
    <submittedName>
        <fullName evidence="7">O-antigen ligase family protein</fullName>
    </submittedName>
</protein>
<proteinExistence type="predicted"/>
<feature type="transmembrane region" description="Helical" evidence="5">
    <location>
        <begin position="314"/>
        <end position="334"/>
    </location>
</feature>
<dbReference type="PANTHER" id="PTHR37422:SF13">
    <property type="entry name" value="LIPOPOLYSACCHARIDE BIOSYNTHESIS PROTEIN PA4999-RELATED"/>
    <property type="match status" value="1"/>
</dbReference>
<evidence type="ECO:0000256" key="3">
    <source>
        <dbReference type="ARBA" id="ARBA00022989"/>
    </source>
</evidence>
<evidence type="ECO:0000256" key="1">
    <source>
        <dbReference type="ARBA" id="ARBA00004141"/>
    </source>
</evidence>
<dbReference type="GO" id="GO:0016874">
    <property type="term" value="F:ligase activity"/>
    <property type="evidence" value="ECO:0007669"/>
    <property type="project" value="UniProtKB-KW"/>
</dbReference>
<evidence type="ECO:0000256" key="5">
    <source>
        <dbReference type="SAM" id="Phobius"/>
    </source>
</evidence>
<feature type="domain" description="O-antigen ligase-related" evidence="6">
    <location>
        <begin position="191"/>
        <end position="325"/>
    </location>
</feature>
<comment type="caution">
    <text evidence="7">The sequence shown here is derived from an EMBL/GenBank/DDBJ whole genome shotgun (WGS) entry which is preliminary data.</text>
</comment>
<evidence type="ECO:0000313" key="8">
    <source>
        <dbReference type="Proteomes" id="UP001152879"/>
    </source>
</evidence>
<feature type="transmembrane region" description="Helical" evidence="5">
    <location>
        <begin position="205"/>
        <end position="223"/>
    </location>
</feature>
<keyword evidence="2 5" id="KW-0812">Transmembrane</keyword>
<feature type="transmembrane region" description="Helical" evidence="5">
    <location>
        <begin position="341"/>
        <end position="359"/>
    </location>
</feature>
<evidence type="ECO:0000313" key="7">
    <source>
        <dbReference type="EMBL" id="MDG4512698.1"/>
    </source>
</evidence>
<accession>A0A9X4MLD0</accession>
<feature type="transmembrane region" description="Helical" evidence="5">
    <location>
        <begin position="28"/>
        <end position="45"/>
    </location>
</feature>
<gene>
    <name evidence="7" type="ORF">NOL15_07580</name>
</gene>
<dbReference type="AlphaFoldDB" id="A0A9X4MLD0"/>
<reference evidence="7" key="1">
    <citation type="submission" date="2022-07" db="EMBL/GenBank/DDBJ databases">
        <title>Whole Genome Sequencing of Streptococcus suis.</title>
        <authorList>
            <person name="Dai X."/>
            <person name="Huang J."/>
            <person name="Wang L."/>
        </authorList>
    </citation>
    <scope>NUCLEOTIDE SEQUENCE</scope>
    <source>
        <strain evidence="7">SFB2</strain>
    </source>
</reference>
<feature type="transmembrane region" description="Helical" evidence="5">
    <location>
        <begin position="157"/>
        <end position="176"/>
    </location>
</feature>
<feature type="transmembrane region" description="Helical" evidence="5">
    <location>
        <begin position="230"/>
        <end position="250"/>
    </location>
</feature>
<dbReference type="Proteomes" id="UP001152879">
    <property type="component" value="Unassembled WGS sequence"/>
</dbReference>
<keyword evidence="7" id="KW-0436">Ligase</keyword>